<dbReference type="EMBL" id="RAWE01000085">
    <property type="protein sequence ID" value="RKH00828.1"/>
    <property type="molecule type" value="Genomic_DNA"/>
</dbReference>
<evidence type="ECO:0008006" key="5">
    <source>
        <dbReference type="Google" id="ProtNLM"/>
    </source>
</evidence>
<keyword evidence="2" id="KW-0472">Membrane</keyword>
<dbReference type="OrthoDB" id="5525244at2"/>
<feature type="region of interest" description="Disordered" evidence="1">
    <location>
        <begin position="180"/>
        <end position="241"/>
    </location>
</feature>
<gene>
    <name evidence="3" type="ORF">D7X32_22320</name>
</gene>
<reference evidence="4" key="1">
    <citation type="submission" date="2018-09" db="EMBL/GenBank/DDBJ databases">
        <authorList>
            <person name="Livingstone P.G."/>
            <person name="Whitworth D.E."/>
        </authorList>
    </citation>
    <scope>NUCLEOTIDE SEQUENCE [LARGE SCALE GENOMIC DNA]</scope>
    <source>
        <strain evidence="4">CA043D</strain>
    </source>
</reference>
<name>A0A3A8JXY5_9BACT</name>
<keyword evidence="4" id="KW-1185">Reference proteome</keyword>
<proteinExistence type="predicted"/>
<feature type="transmembrane region" description="Helical" evidence="2">
    <location>
        <begin position="57"/>
        <end position="80"/>
    </location>
</feature>
<accession>A0A3A8JXY5</accession>
<dbReference type="Proteomes" id="UP000268313">
    <property type="component" value="Unassembled WGS sequence"/>
</dbReference>
<comment type="caution">
    <text evidence="3">The sequence shown here is derived from an EMBL/GenBank/DDBJ whole genome shotgun (WGS) entry which is preliminary data.</text>
</comment>
<feature type="transmembrane region" description="Helical" evidence="2">
    <location>
        <begin position="87"/>
        <end position="107"/>
    </location>
</feature>
<dbReference type="AlphaFoldDB" id="A0A3A8JXY5"/>
<feature type="compositionally biased region" description="Low complexity" evidence="1">
    <location>
        <begin position="205"/>
        <end position="215"/>
    </location>
</feature>
<sequence>MSPKPGVLEPLRVRVRRFQFIVGLGFLSLVVGAMLSVSLVLRLHARVNALPSDFLRIPVAVVLEDLWVLAVLPAFCYGAARIVALRTWTTAVGAAASGGLFVLALNFVRDGMDGLTTGWSVASGLRVVAFVGGILLSARAIRAGRAAAERGSTAAQEKASARKSEYDEFLKAAEAGGARLEQREGGAAAEAPAPSGSTPVVGDSAATQAAAATEAPMPSGDASRAGEAIAPPVDVPKTPAA</sequence>
<evidence type="ECO:0000313" key="3">
    <source>
        <dbReference type="EMBL" id="RKH00828.1"/>
    </source>
</evidence>
<organism evidence="3 4">
    <name type="scientific">Corallococcus carmarthensis</name>
    <dbReference type="NCBI Taxonomy" id="2316728"/>
    <lineage>
        <taxon>Bacteria</taxon>
        <taxon>Pseudomonadati</taxon>
        <taxon>Myxococcota</taxon>
        <taxon>Myxococcia</taxon>
        <taxon>Myxococcales</taxon>
        <taxon>Cystobacterineae</taxon>
        <taxon>Myxococcaceae</taxon>
        <taxon>Corallococcus</taxon>
    </lineage>
</organism>
<protein>
    <recommendedName>
        <fullName evidence="5">DUF2637 domain-containing protein</fullName>
    </recommendedName>
</protein>
<keyword evidence="2" id="KW-0812">Transmembrane</keyword>
<evidence type="ECO:0000256" key="1">
    <source>
        <dbReference type="SAM" id="MobiDB-lite"/>
    </source>
</evidence>
<dbReference type="RefSeq" id="WP_120604589.1">
    <property type="nucleotide sequence ID" value="NZ_RAWE01000085.1"/>
</dbReference>
<evidence type="ECO:0000256" key="2">
    <source>
        <dbReference type="SAM" id="Phobius"/>
    </source>
</evidence>
<evidence type="ECO:0000313" key="4">
    <source>
        <dbReference type="Proteomes" id="UP000268313"/>
    </source>
</evidence>
<feature type="transmembrane region" description="Helical" evidence="2">
    <location>
        <begin position="119"/>
        <end position="141"/>
    </location>
</feature>
<keyword evidence="2" id="KW-1133">Transmembrane helix</keyword>
<feature type="transmembrane region" description="Helical" evidence="2">
    <location>
        <begin position="20"/>
        <end position="45"/>
    </location>
</feature>
<feature type="compositionally biased region" description="Low complexity" evidence="1">
    <location>
        <begin position="180"/>
        <end position="194"/>
    </location>
</feature>